<dbReference type="Proteomes" id="UP001153636">
    <property type="component" value="Chromosome 2"/>
</dbReference>
<dbReference type="PANTHER" id="PTHR31511">
    <property type="entry name" value="PROTEIN CBG23764"/>
    <property type="match status" value="1"/>
</dbReference>
<proteinExistence type="predicted"/>
<dbReference type="SUPFAM" id="SSF54060">
    <property type="entry name" value="His-Me finger endonucleases"/>
    <property type="match status" value="1"/>
</dbReference>
<gene>
    <name evidence="1" type="ORF">PSYICH_LOCUS7783</name>
</gene>
<name>A0A9P0GE18_9CUCU</name>
<keyword evidence="2" id="KW-1185">Reference proteome</keyword>
<dbReference type="InterPro" id="IPR044925">
    <property type="entry name" value="His-Me_finger_sf"/>
</dbReference>
<dbReference type="OrthoDB" id="6751725at2759"/>
<sequence>MKVNETAIRMPELGKNMLKYKNYKNKEMASFIVYADLESVLRPTNDLQKPQHHVPAAVGYHMKCSYDNSLSSYKSYRGQDCMAWFADEMSSLAEDLVTVFWCPYDIDMTFKQEMSFRKATHCHICEQAFIPEDKKVRDHIHYLSNNNYRGASHEGCNINYKDSHTIPVVFHNLSGYDAHFILTDIATRIKGSIDLLPIPKRSIFLSPNILMSILFSFDS</sequence>
<evidence type="ECO:0008006" key="3">
    <source>
        <dbReference type="Google" id="ProtNLM"/>
    </source>
</evidence>
<protein>
    <recommendedName>
        <fullName evidence="3">DNA-directed DNA polymerase</fullName>
    </recommendedName>
</protein>
<dbReference type="AlphaFoldDB" id="A0A9P0GE18"/>
<organism evidence="1 2">
    <name type="scientific">Psylliodes chrysocephalus</name>
    <dbReference type="NCBI Taxonomy" id="3402493"/>
    <lineage>
        <taxon>Eukaryota</taxon>
        <taxon>Metazoa</taxon>
        <taxon>Ecdysozoa</taxon>
        <taxon>Arthropoda</taxon>
        <taxon>Hexapoda</taxon>
        <taxon>Insecta</taxon>
        <taxon>Pterygota</taxon>
        <taxon>Neoptera</taxon>
        <taxon>Endopterygota</taxon>
        <taxon>Coleoptera</taxon>
        <taxon>Polyphaga</taxon>
        <taxon>Cucujiformia</taxon>
        <taxon>Chrysomeloidea</taxon>
        <taxon>Chrysomelidae</taxon>
        <taxon>Galerucinae</taxon>
        <taxon>Alticini</taxon>
        <taxon>Psylliodes</taxon>
    </lineage>
</organism>
<evidence type="ECO:0000313" key="2">
    <source>
        <dbReference type="Proteomes" id="UP001153636"/>
    </source>
</evidence>
<reference evidence="1" key="1">
    <citation type="submission" date="2022-01" db="EMBL/GenBank/DDBJ databases">
        <authorList>
            <person name="King R."/>
        </authorList>
    </citation>
    <scope>NUCLEOTIDE SEQUENCE</scope>
</reference>
<accession>A0A9P0GE18</accession>
<dbReference type="PANTHER" id="PTHR31511:SF12">
    <property type="entry name" value="RHO TERMINATION FACTOR N-TERMINAL DOMAIN-CONTAINING PROTEIN"/>
    <property type="match status" value="1"/>
</dbReference>
<evidence type="ECO:0000313" key="1">
    <source>
        <dbReference type="EMBL" id="CAH1106042.1"/>
    </source>
</evidence>
<dbReference type="EMBL" id="OV651814">
    <property type="protein sequence ID" value="CAH1106042.1"/>
    <property type="molecule type" value="Genomic_DNA"/>
</dbReference>